<reference evidence="2 3" key="1">
    <citation type="submission" date="2018-11" db="EMBL/GenBank/DDBJ databases">
        <title>Whole genome sequence of Streptomyces paromomycinus NBRC 15454(T).</title>
        <authorList>
            <person name="Komaki H."/>
            <person name="Tamura T."/>
        </authorList>
    </citation>
    <scope>NUCLEOTIDE SEQUENCE [LARGE SCALE GENOMIC DNA]</scope>
    <source>
        <strain evidence="2 3">NBRC 15454</strain>
    </source>
</reference>
<dbReference type="GO" id="GO:0016740">
    <property type="term" value="F:transferase activity"/>
    <property type="evidence" value="ECO:0007669"/>
    <property type="project" value="UniProtKB-KW"/>
</dbReference>
<dbReference type="InterPro" id="IPR050486">
    <property type="entry name" value="Mannose-1P_guanyltransferase"/>
</dbReference>
<comment type="caution">
    <text evidence="2">The sequence shown here is derived from an EMBL/GenBank/DDBJ whole genome shotgun (WGS) entry which is preliminary data.</text>
</comment>
<protein>
    <submittedName>
        <fullName evidence="2">Mannose-1-phosphate guanyltransferase</fullName>
    </submittedName>
</protein>
<keyword evidence="2" id="KW-0808">Transferase</keyword>
<feature type="domain" description="Nucleotidyl transferase" evidence="1">
    <location>
        <begin position="2"/>
        <end position="92"/>
    </location>
</feature>
<evidence type="ECO:0000313" key="3">
    <source>
        <dbReference type="Proteomes" id="UP000286746"/>
    </source>
</evidence>
<dbReference type="InterPro" id="IPR005835">
    <property type="entry name" value="NTP_transferase_dom"/>
</dbReference>
<dbReference type="Gene3D" id="3.90.550.10">
    <property type="entry name" value="Spore Coat Polysaccharide Biosynthesis Protein SpsA, Chain A"/>
    <property type="match status" value="1"/>
</dbReference>
<dbReference type="Proteomes" id="UP000286746">
    <property type="component" value="Unassembled WGS sequence"/>
</dbReference>
<gene>
    <name evidence="2" type="ORF">GKJPGBOP_02332</name>
</gene>
<dbReference type="SUPFAM" id="SSF53448">
    <property type="entry name" value="Nucleotide-diphospho-sugar transferases"/>
    <property type="match status" value="1"/>
</dbReference>
<organism evidence="2 3">
    <name type="scientific">Streptomyces paromomycinus</name>
    <name type="common">Streptomyces rimosus subsp. paromomycinus</name>
    <dbReference type="NCBI Taxonomy" id="92743"/>
    <lineage>
        <taxon>Bacteria</taxon>
        <taxon>Bacillati</taxon>
        <taxon>Actinomycetota</taxon>
        <taxon>Actinomycetes</taxon>
        <taxon>Kitasatosporales</taxon>
        <taxon>Streptomycetaceae</taxon>
        <taxon>Streptomyces</taxon>
    </lineage>
</organism>
<dbReference type="Pfam" id="PF00483">
    <property type="entry name" value="NTP_transferase"/>
    <property type="match status" value="1"/>
</dbReference>
<dbReference type="PANTHER" id="PTHR22572">
    <property type="entry name" value="SUGAR-1-PHOSPHATE GUANYL TRANSFERASE"/>
    <property type="match status" value="1"/>
</dbReference>
<keyword evidence="3" id="KW-1185">Reference proteome</keyword>
<name>A0A401VZZ7_STREY</name>
<evidence type="ECO:0000259" key="1">
    <source>
        <dbReference type="Pfam" id="PF00483"/>
    </source>
</evidence>
<accession>A0A401VZZ7</accession>
<dbReference type="AlphaFoldDB" id="A0A401VZZ7"/>
<proteinExistence type="predicted"/>
<dbReference type="InterPro" id="IPR029044">
    <property type="entry name" value="Nucleotide-diphossugar_trans"/>
</dbReference>
<dbReference type="EMBL" id="BHZD01000001">
    <property type="protein sequence ID" value="GCD42663.1"/>
    <property type="molecule type" value="Genomic_DNA"/>
</dbReference>
<sequence length="93" mass="10003">MKALVLSGGTGTRLRPFTYSMPEQLNPIAGKPVLRHVLENIRQCGVTGIGIVVDARDRHIATAFRDGTGLGVRLTYLRQEQPSGPAHGVALAR</sequence>
<evidence type="ECO:0000313" key="2">
    <source>
        <dbReference type="EMBL" id="GCD42663.1"/>
    </source>
</evidence>